<evidence type="ECO:0000256" key="1">
    <source>
        <dbReference type="SAM" id="SignalP"/>
    </source>
</evidence>
<reference evidence="2 3" key="1">
    <citation type="journal article" date="2017" name="Nature">
        <title>The Apostasia genome and the evolution of orchids.</title>
        <authorList>
            <person name="Zhang G.Q."/>
            <person name="Liu K.W."/>
            <person name="Li Z."/>
            <person name="Lohaus R."/>
            <person name="Hsiao Y.Y."/>
            <person name="Niu S.C."/>
            <person name="Wang J.Y."/>
            <person name="Lin Y.C."/>
            <person name="Xu Q."/>
            <person name="Chen L.J."/>
            <person name="Yoshida K."/>
            <person name="Fujiwara S."/>
            <person name="Wang Z.W."/>
            <person name="Zhang Y.Q."/>
            <person name="Mitsuda N."/>
            <person name="Wang M."/>
            <person name="Liu G.H."/>
            <person name="Pecoraro L."/>
            <person name="Huang H.X."/>
            <person name="Xiao X.J."/>
            <person name="Lin M."/>
            <person name="Wu X.Y."/>
            <person name="Wu W.L."/>
            <person name="Chen Y.Y."/>
            <person name="Chang S.B."/>
            <person name="Sakamoto S."/>
            <person name="Ohme-Takagi M."/>
            <person name="Yagi M."/>
            <person name="Zeng S.J."/>
            <person name="Shen C.Y."/>
            <person name="Yeh C.M."/>
            <person name="Luo Y.B."/>
            <person name="Tsai W.C."/>
            <person name="Van de Peer Y."/>
            <person name="Liu Z.J."/>
        </authorList>
    </citation>
    <scope>NUCLEOTIDE SEQUENCE [LARGE SCALE GENOMIC DNA]</scope>
    <source>
        <strain evidence="3">cv. Shenzhen</strain>
        <tissue evidence="2">Stem</tissue>
    </source>
</reference>
<evidence type="ECO:0000313" key="3">
    <source>
        <dbReference type="Proteomes" id="UP000236161"/>
    </source>
</evidence>
<protein>
    <submittedName>
        <fullName evidence="2">Uncharacterized protein</fullName>
    </submittedName>
</protein>
<feature type="signal peptide" evidence="1">
    <location>
        <begin position="1"/>
        <end position="27"/>
    </location>
</feature>
<gene>
    <name evidence="2" type="ORF">AXF42_Ash007413</name>
</gene>
<evidence type="ECO:0000313" key="2">
    <source>
        <dbReference type="EMBL" id="PKA64666.1"/>
    </source>
</evidence>
<dbReference type="AlphaFoldDB" id="A0A2I0BA48"/>
<organism evidence="2 3">
    <name type="scientific">Apostasia shenzhenica</name>
    <dbReference type="NCBI Taxonomy" id="1088818"/>
    <lineage>
        <taxon>Eukaryota</taxon>
        <taxon>Viridiplantae</taxon>
        <taxon>Streptophyta</taxon>
        <taxon>Embryophyta</taxon>
        <taxon>Tracheophyta</taxon>
        <taxon>Spermatophyta</taxon>
        <taxon>Magnoliopsida</taxon>
        <taxon>Liliopsida</taxon>
        <taxon>Asparagales</taxon>
        <taxon>Orchidaceae</taxon>
        <taxon>Apostasioideae</taxon>
        <taxon>Apostasia</taxon>
    </lineage>
</organism>
<sequence length="113" mass="12480">MAAVTPARKIVFLLLLLNFVFFPTSSSASFCLPMSRCFDVGGRRIPYYPSPPATNRQYSQFEPRTPPMIFANDLLFDRLRVLPLASAAVTIPDSIPLREAAAIPDNAPPRKVA</sequence>
<dbReference type="EMBL" id="KZ451903">
    <property type="protein sequence ID" value="PKA64666.1"/>
    <property type="molecule type" value="Genomic_DNA"/>
</dbReference>
<accession>A0A2I0BA48</accession>
<proteinExistence type="predicted"/>
<keyword evidence="1" id="KW-0732">Signal</keyword>
<dbReference type="Proteomes" id="UP000236161">
    <property type="component" value="Unassembled WGS sequence"/>
</dbReference>
<keyword evidence="3" id="KW-1185">Reference proteome</keyword>
<feature type="chain" id="PRO_5014166563" evidence="1">
    <location>
        <begin position="28"/>
        <end position="113"/>
    </location>
</feature>
<name>A0A2I0BA48_9ASPA</name>